<dbReference type="Proteomes" id="UP000391919">
    <property type="component" value="Unassembled WGS sequence"/>
</dbReference>
<dbReference type="EMBL" id="BKZQ01000038">
    <property type="protein sequence ID" value="GER71186.1"/>
    <property type="molecule type" value="Genomic_DNA"/>
</dbReference>
<evidence type="ECO:0000313" key="2">
    <source>
        <dbReference type="Proteomes" id="UP000391919"/>
    </source>
</evidence>
<evidence type="ECO:0000313" key="1">
    <source>
        <dbReference type="EMBL" id="GER71186.1"/>
    </source>
</evidence>
<name>A0A5J4J8I3_9BACI</name>
<dbReference type="AlphaFoldDB" id="A0A5J4J8I3"/>
<protein>
    <submittedName>
        <fullName evidence="1">Uncharacterized protein</fullName>
    </submittedName>
</protein>
<reference evidence="1 2" key="1">
    <citation type="submission" date="2019-09" db="EMBL/GenBank/DDBJ databases">
        <title>Draft genome sequence of Bacillus sp. JC-7.</title>
        <authorList>
            <person name="Tanaka N."/>
            <person name="Shiwa Y."/>
            <person name="Fujita N."/>
            <person name="Tanasupawat S."/>
        </authorList>
    </citation>
    <scope>NUCLEOTIDE SEQUENCE [LARGE SCALE GENOMIC DNA]</scope>
    <source>
        <strain evidence="1 2">JC-7</strain>
    </source>
</reference>
<organism evidence="1 2">
    <name type="scientific">Weizmannia acidilactici</name>
    <dbReference type="NCBI Taxonomy" id="2607726"/>
    <lineage>
        <taxon>Bacteria</taxon>
        <taxon>Bacillati</taxon>
        <taxon>Bacillota</taxon>
        <taxon>Bacilli</taxon>
        <taxon>Bacillales</taxon>
        <taxon>Bacillaceae</taxon>
        <taxon>Heyndrickxia</taxon>
    </lineage>
</organism>
<accession>A0A5J4J8I3</accession>
<sequence length="122" mass="14739">MNRPKGNRDMLLEKIRTNQYRYEQGTERFRKILTQHTEEMRLDAAHYYDEKADLLDQKHYYRKVEKHPAAGPMLFYLYHDLMQKTHKNQLPYHISKNQYLYTWVDLHPDGTVYLFGGSARSA</sequence>
<gene>
    <name evidence="1" type="ORF">BpJC7_24890</name>
</gene>
<dbReference type="RefSeq" id="WP_151681021.1">
    <property type="nucleotide sequence ID" value="NZ_BKZP01000025.1"/>
</dbReference>
<comment type="caution">
    <text evidence="1">The sequence shown here is derived from an EMBL/GenBank/DDBJ whole genome shotgun (WGS) entry which is preliminary data.</text>
</comment>
<proteinExistence type="predicted"/>
<keyword evidence="2" id="KW-1185">Reference proteome</keyword>